<organism evidence="2 3">
    <name type="scientific">Novosphingobium bradum</name>
    <dbReference type="NCBI Taxonomy" id="1737444"/>
    <lineage>
        <taxon>Bacteria</taxon>
        <taxon>Pseudomonadati</taxon>
        <taxon>Pseudomonadota</taxon>
        <taxon>Alphaproteobacteria</taxon>
        <taxon>Sphingomonadales</taxon>
        <taxon>Sphingomonadaceae</taxon>
        <taxon>Novosphingobium</taxon>
    </lineage>
</organism>
<feature type="transmembrane region" description="Helical" evidence="1">
    <location>
        <begin position="236"/>
        <end position="254"/>
    </location>
</feature>
<dbReference type="RefSeq" id="WP_379509510.1">
    <property type="nucleotide sequence ID" value="NZ_JBHRTQ010000007.1"/>
</dbReference>
<proteinExistence type="predicted"/>
<name>A0ABV7INA6_9SPHN</name>
<keyword evidence="3" id="KW-1185">Reference proteome</keyword>
<feature type="transmembrane region" description="Helical" evidence="1">
    <location>
        <begin position="212"/>
        <end position="230"/>
    </location>
</feature>
<comment type="caution">
    <text evidence="2">The sequence shown here is derived from an EMBL/GenBank/DDBJ whole genome shotgun (WGS) entry which is preliminary data.</text>
</comment>
<evidence type="ECO:0000313" key="3">
    <source>
        <dbReference type="Proteomes" id="UP001595604"/>
    </source>
</evidence>
<evidence type="ECO:0000313" key="2">
    <source>
        <dbReference type="EMBL" id="MFC3174139.1"/>
    </source>
</evidence>
<feature type="transmembrane region" description="Helical" evidence="1">
    <location>
        <begin position="12"/>
        <end position="35"/>
    </location>
</feature>
<accession>A0ABV7INA6</accession>
<keyword evidence="1" id="KW-0812">Transmembrane</keyword>
<reference evidence="3" key="1">
    <citation type="journal article" date="2019" name="Int. J. Syst. Evol. Microbiol.">
        <title>The Global Catalogue of Microorganisms (GCM) 10K type strain sequencing project: providing services to taxonomists for standard genome sequencing and annotation.</title>
        <authorList>
            <consortium name="The Broad Institute Genomics Platform"/>
            <consortium name="The Broad Institute Genome Sequencing Center for Infectious Disease"/>
            <person name="Wu L."/>
            <person name="Ma J."/>
        </authorList>
    </citation>
    <scope>NUCLEOTIDE SEQUENCE [LARGE SCALE GENOMIC DNA]</scope>
    <source>
        <strain evidence="3">KCTC 42984</strain>
    </source>
</reference>
<dbReference type="EMBL" id="JBHRTQ010000007">
    <property type="protein sequence ID" value="MFC3174139.1"/>
    <property type="molecule type" value="Genomic_DNA"/>
</dbReference>
<feature type="transmembrane region" description="Helical" evidence="1">
    <location>
        <begin position="181"/>
        <end position="200"/>
    </location>
</feature>
<evidence type="ECO:0000256" key="1">
    <source>
        <dbReference type="SAM" id="Phobius"/>
    </source>
</evidence>
<gene>
    <name evidence="2" type="ORF">ACFOD9_07745</name>
</gene>
<dbReference type="Proteomes" id="UP001595604">
    <property type="component" value="Unassembled WGS sequence"/>
</dbReference>
<keyword evidence="1" id="KW-0472">Membrane</keyword>
<keyword evidence="1" id="KW-1133">Transmembrane helix</keyword>
<protein>
    <submittedName>
        <fullName evidence="2">Zinc ribbon domain-containing protein</fullName>
    </submittedName>
</protein>
<sequence>MLKAARAPEKAYAIVLWLVSVVFAGFIIGLGNLVIGDLPQVGAGEYGVTAPSAAEQRLGREIAQVSERIGQIDDRRAIVQLQLDQARKASQTGTETFQAWIATRTATTNPAQDPEVVARTRQLEALKAGERTLQGQVNAFDNERLPLEQQRSELQGAQARAAQAAEPARERARFWQELRVFLLRLAVTLPMLAVGTWLVARKRKSDYWPLGRGFVLAAVFVFFVELVPYLPSYGGYVRYGVGILLTFAAGVFLIKNMRRYLESRQKSEAQAEAERRARVSHDEAFRKMAARQCPGCDRPIATMEGAETNFCVHCGMTLFDHCPSCHSRKMAFFRFCMACGTPAQAPARANATPPQGEIPPQPA</sequence>